<reference evidence="1" key="5">
    <citation type="journal article" date="2021" name="G3 (Bethesda)">
        <title>Aegilops tauschii genome assembly Aet v5.0 features greater sequence contiguity and improved annotation.</title>
        <authorList>
            <person name="Wang L."/>
            <person name="Zhu T."/>
            <person name="Rodriguez J.C."/>
            <person name="Deal K.R."/>
            <person name="Dubcovsky J."/>
            <person name="McGuire P.E."/>
            <person name="Lux T."/>
            <person name="Spannagl M."/>
            <person name="Mayer K.F.X."/>
            <person name="Baldrich P."/>
            <person name="Meyers B.C."/>
            <person name="Huo N."/>
            <person name="Gu Y.Q."/>
            <person name="Zhou H."/>
            <person name="Devos K.M."/>
            <person name="Bennetzen J.L."/>
            <person name="Unver T."/>
            <person name="Budak H."/>
            <person name="Gulick P.J."/>
            <person name="Galiba G."/>
            <person name="Kalapos B."/>
            <person name="Nelson D.R."/>
            <person name="Li P."/>
            <person name="You F.M."/>
            <person name="Luo M.C."/>
            <person name="Dvorak J."/>
        </authorList>
    </citation>
    <scope>NUCLEOTIDE SEQUENCE [LARGE SCALE GENOMIC DNA]</scope>
    <source>
        <strain evidence="1">cv. AL8/78</strain>
    </source>
</reference>
<accession>A0A453F709</accession>
<organism evidence="1 2">
    <name type="scientific">Aegilops tauschii subsp. strangulata</name>
    <name type="common">Goatgrass</name>
    <dbReference type="NCBI Taxonomy" id="200361"/>
    <lineage>
        <taxon>Eukaryota</taxon>
        <taxon>Viridiplantae</taxon>
        <taxon>Streptophyta</taxon>
        <taxon>Embryophyta</taxon>
        <taxon>Tracheophyta</taxon>
        <taxon>Spermatophyta</taxon>
        <taxon>Magnoliopsida</taxon>
        <taxon>Liliopsida</taxon>
        <taxon>Poales</taxon>
        <taxon>Poaceae</taxon>
        <taxon>BOP clade</taxon>
        <taxon>Pooideae</taxon>
        <taxon>Triticodae</taxon>
        <taxon>Triticeae</taxon>
        <taxon>Triticinae</taxon>
        <taxon>Aegilops</taxon>
    </lineage>
</organism>
<reference evidence="2" key="2">
    <citation type="journal article" date="2017" name="Nat. Plants">
        <title>The Aegilops tauschii genome reveals multiple impacts of transposons.</title>
        <authorList>
            <person name="Zhao G."/>
            <person name="Zou C."/>
            <person name="Li K."/>
            <person name="Wang K."/>
            <person name="Li T."/>
            <person name="Gao L."/>
            <person name="Zhang X."/>
            <person name="Wang H."/>
            <person name="Yang Z."/>
            <person name="Liu X."/>
            <person name="Jiang W."/>
            <person name="Mao L."/>
            <person name="Kong X."/>
            <person name="Jiao Y."/>
            <person name="Jia J."/>
        </authorList>
    </citation>
    <scope>NUCLEOTIDE SEQUENCE [LARGE SCALE GENOMIC DNA]</scope>
    <source>
        <strain evidence="2">cv. AL8/78</strain>
    </source>
</reference>
<reference evidence="1" key="3">
    <citation type="journal article" date="2017" name="Nature">
        <title>Genome sequence of the progenitor of the wheat D genome Aegilops tauschii.</title>
        <authorList>
            <person name="Luo M.C."/>
            <person name="Gu Y.Q."/>
            <person name="Puiu D."/>
            <person name="Wang H."/>
            <person name="Twardziok S.O."/>
            <person name="Deal K.R."/>
            <person name="Huo N."/>
            <person name="Zhu T."/>
            <person name="Wang L."/>
            <person name="Wang Y."/>
            <person name="McGuire P.E."/>
            <person name="Liu S."/>
            <person name="Long H."/>
            <person name="Ramasamy R.K."/>
            <person name="Rodriguez J.C."/>
            <person name="Van S.L."/>
            <person name="Yuan L."/>
            <person name="Wang Z."/>
            <person name="Xia Z."/>
            <person name="Xiao L."/>
            <person name="Anderson O.D."/>
            <person name="Ouyang S."/>
            <person name="Liang Y."/>
            <person name="Zimin A.V."/>
            <person name="Pertea G."/>
            <person name="Qi P."/>
            <person name="Bennetzen J.L."/>
            <person name="Dai X."/>
            <person name="Dawson M.W."/>
            <person name="Muller H.G."/>
            <person name="Kugler K."/>
            <person name="Rivarola-Duarte L."/>
            <person name="Spannagl M."/>
            <person name="Mayer K.F.X."/>
            <person name="Lu F.H."/>
            <person name="Bevan M.W."/>
            <person name="Leroy P."/>
            <person name="Li P."/>
            <person name="You F.M."/>
            <person name="Sun Q."/>
            <person name="Liu Z."/>
            <person name="Lyons E."/>
            <person name="Wicker T."/>
            <person name="Salzberg S.L."/>
            <person name="Devos K.M."/>
            <person name="Dvorak J."/>
        </authorList>
    </citation>
    <scope>NUCLEOTIDE SEQUENCE [LARGE SCALE GENOMIC DNA]</scope>
    <source>
        <strain evidence="1">cv. AL8/78</strain>
    </source>
</reference>
<name>A0A453F709_AEGTS</name>
<sequence>KRQASRLTWLKLGGAGTKFFHAKMRSRRRKNFIHSLQTSNGVATSHEDKEAAIFERFSSVLGSKGARTRAIDWSQLQLPEIRGGGL</sequence>
<reference evidence="2" key="1">
    <citation type="journal article" date="2014" name="Science">
        <title>Ancient hybridizations among the ancestral genomes of bread wheat.</title>
        <authorList>
            <consortium name="International Wheat Genome Sequencing Consortium,"/>
            <person name="Marcussen T."/>
            <person name="Sandve S.R."/>
            <person name="Heier L."/>
            <person name="Spannagl M."/>
            <person name="Pfeifer M."/>
            <person name="Jakobsen K.S."/>
            <person name="Wulff B.B."/>
            <person name="Steuernagel B."/>
            <person name="Mayer K.F."/>
            <person name="Olsen O.A."/>
        </authorList>
    </citation>
    <scope>NUCLEOTIDE SEQUENCE [LARGE SCALE GENOMIC DNA]</scope>
    <source>
        <strain evidence="2">cv. AL8/78</strain>
    </source>
</reference>
<dbReference type="Proteomes" id="UP000015105">
    <property type="component" value="Chromosome 3D"/>
</dbReference>
<reference evidence="1" key="4">
    <citation type="submission" date="2019-03" db="UniProtKB">
        <authorList>
            <consortium name="EnsemblPlants"/>
        </authorList>
    </citation>
    <scope>IDENTIFICATION</scope>
</reference>
<evidence type="ECO:0000313" key="2">
    <source>
        <dbReference type="Proteomes" id="UP000015105"/>
    </source>
</evidence>
<evidence type="ECO:0000313" key="1">
    <source>
        <dbReference type="EnsemblPlants" id="AET3Gv20593100.3"/>
    </source>
</evidence>
<protein>
    <submittedName>
        <fullName evidence="1">Uncharacterized protein</fullName>
    </submittedName>
</protein>
<proteinExistence type="predicted"/>
<dbReference type="EnsemblPlants" id="AET3Gv20593100.3">
    <property type="protein sequence ID" value="AET3Gv20593100.3"/>
    <property type="gene ID" value="AET3Gv20593100"/>
</dbReference>
<dbReference type="Gramene" id="AET3Gv20593100.3">
    <property type="protein sequence ID" value="AET3Gv20593100.3"/>
    <property type="gene ID" value="AET3Gv20593100"/>
</dbReference>
<dbReference type="AlphaFoldDB" id="A0A453F709"/>
<keyword evidence="2" id="KW-1185">Reference proteome</keyword>